<dbReference type="GO" id="GO:0005507">
    <property type="term" value="F:copper ion binding"/>
    <property type="evidence" value="ECO:0007669"/>
    <property type="project" value="InterPro"/>
</dbReference>
<evidence type="ECO:0000259" key="20">
    <source>
        <dbReference type="PROSITE" id="PS50857"/>
    </source>
</evidence>
<dbReference type="InterPro" id="IPR014222">
    <property type="entry name" value="Cyt_c_oxidase_su2"/>
</dbReference>
<comment type="function">
    <text evidence="14 18">Subunits I and II form the functional core of the enzyme complex. Electrons originating in cytochrome c are transferred via heme a and Cu(A) to the binuclear center formed by heme a3 and Cu(B).</text>
</comment>
<dbReference type="PROSITE" id="PS00078">
    <property type="entry name" value="COX2"/>
    <property type="match status" value="1"/>
</dbReference>
<dbReference type="PANTHER" id="PTHR22888">
    <property type="entry name" value="CYTOCHROME C OXIDASE, SUBUNIT II"/>
    <property type="match status" value="1"/>
</dbReference>
<dbReference type="PRINTS" id="PR01166">
    <property type="entry name" value="CYCOXIDASEII"/>
</dbReference>
<evidence type="ECO:0000256" key="11">
    <source>
        <dbReference type="ARBA" id="ARBA00023004"/>
    </source>
</evidence>
<feature type="domain" description="Cytochrome oxidase subunit II transmembrane region profile" evidence="21">
    <location>
        <begin position="21"/>
        <end position="116"/>
    </location>
</feature>
<sequence length="374" mass="41342">MNKAKRLLAGIAISALGVEAAQAEYKLNLVQGVTESSHAVYGLHQYMLWVCVVIGVLVFGVMFYSILHHRKSKGAVAAHFHENTTVEIIWTVIPFLILISIAIPATNVMLDMADTTDSDMTIKVTGYQWKWRYEYLDDKIDFFSSLDAKSNAARQKDSTVDPASVAHYLLNVDNPVVIPAGKKVRFLFTAADVIHSWWVPDFGWKKDAIPGFITDGWVKVDKPGVYRGQCTELCGRDHGFMPIVVEVKEEADYRKWVNERKQQSSQTQQDANKTFTKAELMAKGEEVYKSSCAGCHQPSGEGVKGSFPAIKNSPVAKGPIAAHTKLVLEGKGMMPGFRDMLSPAEIAAVVTYQRNAFGNNVGDQLQPKDIAASR</sequence>
<dbReference type="SUPFAM" id="SSF81464">
    <property type="entry name" value="Cytochrome c oxidase subunit II-like, transmembrane region"/>
    <property type="match status" value="1"/>
</dbReference>
<dbReference type="PROSITE" id="PS50857">
    <property type="entry name" value="COX2_CUA"/>
    <property type="match status" value="1"/>
</dbReference>
<evidence type="ECO:0000256" key="19">
    <source>
        <dbReference type="SAM" id="Phobius"/>
    </source>
</evidence>
<comment type="subcellular location">
    <subcellularLocation>
        <location evidence="17">Cell membrane</location>
        <topology evidence="17">Multi-pass membrane protein</topology>
    </subcellularLocation>
    <subcellularLocation>
        <location evidence="1">Membrane</location>
        <topology evidence="1">Multi-pass membrane protein</topology>
    </subcellularLocation>
</comment>
<keyword evidence="10 19" id="KW-1133">Transmembrane helix</keyword>
<dbReference type="KEGG" id="moz:MoryE10_30110"/>
<evidence type="ECO:0000256" key="18">
    <source>
        <dbReference type="RuleBase" id="RU004024"/>
    </source>
</evidence>
<evidence type="ECO:0000259" key="22">
    <source>
        <dbReference type="PROSITE" id="PS51007"/>
    </source>
</evidence>
<accession>A0A8D5ANT2</accession>
<organism evidence="23 24">
    <name type="scientific">Methylogaea oryzae</name>
    <dbReference type="NCBI Taxonomy" id="1295382"/>
    <lineage>
        <taxon>Bacteria</taxon>
        <taxon>Pseudomonadati</taxon>
        <taxon>Pseudomonadota</taxon>
        <taxon>Gammaproteobacteria</taxon>
        <taxon>Methylococcales</taxon>
        <taxon>Methylococcaceae</taxon>
        <taxon>Methylogaea</taxon>
    </lineage>
</organism>
<evidence type="ECO:0000256" key="17">
    <source>
        <dbReference type="RuleBase" id="RU000456"/>
    </source>
</evidence>
<dbReference type="GO" id="GO:0005886">
    <property type="term" value="C:plasma membrane"/>
    <property type="evidence" value="ECO:0007669"/>
    <property type="project" value="UniProtKB-SubCell"/>
</dbReference>
<dbReference type="SUPFAM" id="SSF49503">
    <property type="entry name" value="Cupredoxins"/>
    <property type="match status" value="1"/>
</dbReference>
<evidence type="ECO:0000256" key="1">
    <source>
        <dbReference type="ARBA" id="ARBA00004141"/>
    </source>
</evidence>
<gene>
    <name evidence="23" type="ORF">MoryE10_30110</name>
</gene>
<proteinExistence type="inferred from homology"/>
<keyword evidence="9 17" id="KW-0249">Electron transport</keyword>
<evidence type="ECO:0000256" key="9">
    <source>
        <dbReference type="ARBA" id="ARBA00022982"/>
    </source>
</evidence>
<name>A0A8D5ANT2_9GAMM</name>
<dbReference type="NCBIfam" id="TIGR02866">
    <property type="entry name" value="CoxB"/>
    <property type="match status" value="1"/>
</dbReference>
<keyword evidence="11 16" id="KW-0408">Iron</keyword>
<dbReference type="GO" id="GO:0004129">
    <property type="term" value="F:cytochrome-c oxidase activity"/>
    <property type="evidence" value="ECO:0007669"/>
    <property type="project" value="UniProtKB-EC"/>
</dbReference>
<keyword evidence="7 16" id="KW-0479">Metal-binding</keyword>
<dbReference type="GO" id="GO:0016491">
    <property type="term" value="F:oxidoreductase activity"/>
    <property type="evidence" value="ECO:0007669"/>
    <property type="project" value="InterPro"/>
</dbReference>
<dbReference type="InterPro" id="IPR008972">
    <property type="entry name" value="Cupredoxin"/>
</dbReference>
<evidence type="ECO:0000256" key="3">
    <source>
        <dbReference type="ARBA" id="ARBA00022448"/>
    </source>
</evidence>
<evidence type="ECO:0000256" key="14">
    <source>
        <dbReference type="ARBA" id="ARBA00024688"/>
    </source>
</evidence>
<dbReference type="GO" id="GO:0020037">
    <property type="term" value="F:heme binding"/>
    <property type="evidence" value="ECO:0007669"/>
    <property type="project" value="InterPro"/>
</dbReference>
<dbReference type="Gene3D" id="2.60.40.420">
    <property type="entry name" value="Cupredoxins - blue copper proteins"/>
    <property type="match status" value="1"/>
</dbReference>
<keyword evidence="5 17" id="KW-0679">Respiratory chain</keyword>
<dbReference type="RefSeq" id="WP_054773601.1">
    <property type="nucleotide sequence ID" value="NZ_AP019782.1"/>
</dbReference>
<keyword evidence="24" id="KW-1185">Reference proteome</keyword>
<reference evidence="23" key="1">
    <citation type="submission" date="2019-06" db="EMBL/GenBank/DDBJ databases">
        <title>Complete genome sequence of Methylogaea oryzae strain JCM16910.</title>
        <authorList>
            <person name="Asakawa S."/>
        </authorList>
    </citation>
    <scope>NUCLEOTIDE SEQUENCE</scope>
    <source>
        <strain evidence="23">E10</strain>
    </source>
</reference>
<dbReference type="PROSITE" id="PS50999">
    <property type="entry name" value="COX2_TM"/>
    <property type="match status" value="1"/>
</dbReference>
<dbReference type="Pfam" id="PF02790">
    <property type="entry name" value="COX2_TM"/>
    <property type="match status" value="1"/>
</dbReference>
<feature type="transmembrane region" description="Helical" evidence="19">
    <location>
        <begin position="88"/>
        <end position="110"/>
    </location>
</feature>
<keyword evidence="12 18" id="KW-0186">Copper</keyword>
<evidence type="ECO:0000313" key="24">
    <source>
        <dbReference type="Proteomes" id="UP000824988"/>
    </source>
</evidence>
<dbReference type="InterPro" id="IPR009056">
    <property type="entry name" value="Cyt_c-like_dom"/>
</dbReference>
<feature type="domain" description="Cytochrome c" evidence="22">
    <location>
        <begin position="279"/>
        <end position="357"/>
    </location>
</feature>
<evidence type="ECO:0000256" key="7">
    <source>
        <dbReference type="ARBA" id="ARBA00022723"/>
    </source>
</evidence>
<dbReference type="InterPro" id="IPR001505">
    <property type="entry name" value="Copper_CuA"/>
</dbReference>
<evidence type="ECO:0000256" key="15">
    <source>
        <dbReference type="ARBA" id="ARBA00047816"/>
    </source>
</evidence>
<evidence type="ECO:0000256" key="13">
    <source>
        <dbReference type="ARBA" id="ARBA00023136"/>
    </source>
</evidence>
<keyword evidence="3 17" id="KW-0813">Transport</keyword>
<dbReference type="AlphaFoldDB" id="A0A8D5ANT2"/>
<dbReference type="EC" id="7.1.1.9" evidence="18"/>
<keyword evidence="6 17" id="KW-0812">Transmembrane</keyword>
<evidence type="ECO:0000256" key="4">
    <source>
        <dbReference type="ARBA" id="ARBA00022617"/>
    </source>
</evidence>
<feature type="transmembrane region" description="Helical" evidence="19">
    <location>
        <begin position="47"/>
        <end position="67"/>
    </location>
</feature>
<dbReference type="InterPro" id="IPR045187">
    <property type="entry name" value="CcO_II"/>
</dbReference>
<evidence type="ECO:0000256" key="2">
    <source>
        <dbReference type="ARBA" id="ARBA00007866"/>
    </source>
</evidence>
<dbReference type="EMBL" id="AP019782">
    <property type="protein sequence ID" value="BBL72405.1"/>
    <property type="molecule type" value="Genomic_DNA"/>
</dbReference>
<dbReference type="PROSITE" id="PS51007">
    <property type="entry name" value="CYTC"/>
    <property type="match status" value="1"/>
</dbReference>
<dbReference type="InterPro" id="IPR036909">
    <property type="entry name" value="Cyt_c-like_dom_sf"/>
</dbReference>
<dbReference type="InterPro" id="IPR011759">
    <property type="entry name" value="Cyt_c_oxidase_su2_TM_dom"/>
</dbReference>
<dbReference type="Proteomes" id="UP000824988">
    <property type="component" value="Chromosome"/>
</dbReference>
<evidence type="ECO:0000313" key="23">
    <source>
        <dbReference type="EMBL" id="BBL72405.1"/>
    </source>
</evidence>
<dbReference type="Pfam" id="PF13442">
    <property type="entry name" value="Cytochrome_CBB3"/>
    <property type="match status" value="1"/>
</dbReference>
<evidence type="ECO:0000256" key="6">
    <source>
        <dbReference type="ARBA" id="ARBA00022692"/>
    </source>
</evidence>
<dbReference type="GO" id="GO:0042773">
    <property type="term" value="P:ATP synthesis coupled electron transport"/>
    <property type="evidence" value="ECO:0007669"/>
    <property type="project" value="TreeGrafter"/>
</dbReference>
<keyword evidence="8" id="KW-1278">Translocase</keyword>
<dbReference type="Gene3D" id="1.10.287.90">
    <property type="match status" value="1"/>
</dbReference>
<dbReference type="InterPro" id="IPR036257">
    <property type="entry name" value="Cyt_c_oxidase_su2_TM_sf"/>
</dbReference>
<dbReference type="SUPFAM" id="SSF46626">
    <property type="entry name" value="Cytochrome c"/>
    <property type="match status" value="1"/>
</dbReference>
<dbReference type="Gene3D" id="1.10.760.10">
    <property type="entry name" value="Cytochrome c-like domain"/>
    <property type="match status" value="1"/>
</dbReference>
<keyword evidence="13 19" id="KW-0472">Membrane</keyword>
<evidence type="ECO:0000259" key="21">
    <source>
        <dbReference type="PROSITE" id="PS50999"/>
    </source>
</evidence>
<comment type="catalytic activity">
    <reaction evidence="15 18">
        <text>4 Fe(II)-[cytochrome c] + O2 + 8 H(+)(in) = 4 Fe(III)-[cytochrome c] + 2 H2O + 4 H(+)(out)</text>
        <dbReference type="Rhea" id="RHEA:11436"/>
        <dbReference type="Rhea" id="RHEA-COMP:10350"/>
        <dbReference type="Rhea" id="RHEA-COMP:14399"/>
        <dbReference type="ChEBI" id="CHEBI:15377"/>
        <dbReference type="ChEBI" id="CHEBI:15378"/>
        <dbReference type="ChEBI" id="CHEBI:15379"/>
        <dbReference type="ChEBI" id="CHEBI:29033"/>
        <dbReference type="ChEBI" id="CHEBI:29034"/>
        <dbReference type="EC" id="7.1.1.9"/>
    </reaction>
</comment>
<protein>
    <recommendedName>
        <fullName evidence="18">Cytochrome c oxidase subunit 2</fullName>
        <ecNumber evidence="18">7.1.1.9</ecNumber>
    </recommendedName>
</protein>
<evidence type="ECO:0000256" key="8">
    <source>
        <dbReference type="ARBA" id="ARBA00022967"/>
    </source>
</evidence>
<evidence type="ECO:0000256" key="10">
    <source>
        <dbReference type="ARBA" id="ARBA00022989"/>
    </source>
</evidence>
<keyword evidence="4 16" id="KW-0349">Heme</keyword>
<feature type="domain" description="Cytochrome oxidase subunit II copper A binding" evidence="20">
    <location>
        <begin position="117"/>
        <end position="259"/>
    </location>
</feature>
<evidence type="ECO:0000256" key="16">
    <source>
        <dbReference type="PROSITE-ProRule" id="PRU00433"/>
    </source>
</evidence>
<dbReference type="InterPro" id="IPR002429">
    <property type="entry name" value="CcO_II-like_C"/>
</dbReference>
<evidence type="ECO:0000256" key="12">
    <source>
        <dbReference type="ARBA" id="ARBA00023008"/>
    </source>
</evidence>
<evidence type="ECO:0000256" key="5">
    <source>
        <dbReference type="ARBA" id="ARBA00022660"/>
    </source>
</evidence>
<comment type="cofactor">
    <cofactor evidence="18">
        <name>Cu cation</name>
        <dbReference type="ChEBI" id="CHEBI:23378"/>
    </cofactor>
    <text evidence="18">Binds a copper A center.</text>
</comment>
<dbReference type="Pfam" id="PF00116">
    <property type="entry name" value="COX2"/>
    <property type="match status" value="1"/>
</dbReference>
<comment type="similarity">
    <text evidence="2 17">Belongs to the cytochrome c oxidase subunit 2 family.</text>
</comment>
<dbReference type="PANTHER" id="PTHR22888:SF9">
    <property type="entry name" value="CYTOCHROME C OXIDASE SUBUNIT 2"/>
    <property type="match status" value="1"/>
</dbReference>